<dbReference type="AlphaFoldDB" id="A0A078KX00"/>
<gene>
    <name evidence="2" type="ORF">BN59_01764</name>
</gene>
<feature type="transmembrane region" description="Helical" evidence="1">
    <location>
        <begin position="12"/>
        <end position="38"/>
    </location>
</feature>
<protein>
    <submittedName>
        <fullName evidence="2">Uncharacterized protein</fullName>
    </submittedName>
</protein>
<reference evidence="2 3" key="1">
    <citation type="submission" date="2014-06" db="EMBL/GenBank/DDBJ databases">
        <authorList>
            <person name="Urmite Genomes Urmite Genomes"/>
        </authorList>
    </citation>
    <scope>NUCLEOTIDE SEQUENCE [LARGE SCALE GENOMIC DNA]</scope>
</reference>
<dbReference type="RefSeq" id="WP_043874010.1">
    <property type="nucleotide sequence ID" value="NZ_CCVW01000002.1"/>
</dbReference>
<keyword evidence="1" id="KW-0812">Transmembrane</keyword>
<name>A0A078KX00_9GAMM</name>
<keyword evidence="3" id="KW-1185">Reference proteome</keyword>
<evidence type="ECO:0000313" key="3">
    <source>
        <dbReference type="Proteomes" id="UP000044071"/>
    </source>
</evidence>
<dbReference type="Proteomes" id="UP000044071">
    <property type="component" value="Unassembled WGS sequence"/>
</dbReference>
<evidence type="ECO:0000313" key="2">
    <source>
        <dbReference type="EMBL" id="CDZ77481.1"/>
    </source>
</evidence>
<feature type="transmembrane region" description="Helical" evidence="1">
    <location>
        <begin position="44"/>
        <end position="69"/>
    </location>
</feature>
<proteinExistence type="predicted"/>
<keyword evidence="1" id="KW-1133">Transmembrane helix</keyword>
<sequence>MCDSKCISNGIVAGVVAGIIFAFFLLLGGMTEVIGGIIGMPSKIAGMFVHFIVSIVAGVVFATALGWLVRSWVSAILVGLLFGIAMWIIGPMTLLPSLSAGEPLFAKWNSAGLHANIHPLIGHLIYGLVLGLAYCFLKKGKLHKLKKPKN</sequence>
<organism evidence="2 3">
    <name type="scientific">Legionella massiliensis</name>
    <dbReference type="NCBI Taxonomy" id="1034943"/>
    <lineage>
        <taxon>Bacteria</taxon>
        <taxon>Pseudomonadati</taxon>
        <taxon>Pseudomonadota</taxon>
        <taxon>Gammaproteobacteria</taxon>
        <taxon>Legionellales</taxon>
        <taxon>Legionellaceae</taxon>
        <taxon>Legionella</taxon>
    </lineage>
</organism>
<accession>A0A078KX00</accession>
<dbReference type="eggNOG" id="ENOG5032UU8">
    <property type="taxonomic scope" value="Bacteria"/>
</dbReference>
<feature type="transmembrane region" description="Helical" evidence="1">
    <location>
        <begin position="117"/>
        <end position="137"/>
    </location>
</feature>
<dbReference type="OrthoDB" id="5644717at2"/>
<dbReference type="STRING" id="1034943.BN59_01764"/>
<keyword evidence="1" id="KW-0472">Membrane</keyword>
<evidence type="ECO:0000256" key="1">
    <source>
        <dbReference type="SAM" id="Phobius"/>
    </source>
</evidence>
<feature type="transmembrane region" description="Helical" evidence="1">
    <location>
        <begin position="76"/>
        <end position="97"/>
    </location>
</feature>
<dbReference type="EMBL" id="CCSB01000002">
    <property type="protein sequence ID" value="CDZ77481.1"/>
    <property type="molecule type" value="Genomic_DNA"/>
</dbReference>